<protein>
    <submittedName>
        <fullName evidence="3">Uncharacterized protein</fullName>
    </submittedName>
</protein>
<feature type="compositionally biased region" description="Pro residues" evidence="1">
    <location>
        <begin position="10"/>
        <end position="37"/>
    </location>
</feature>
<dbReference type="AlphaFoldDB" id="B5I5X8"/>
<dbReference type="eggNOG" id="ENOG502ZQI9">
    <property type="taxonomic scope" value="Bacteria"/>
</dbReference>
<accession>B5I5X8</accession>
<proteinExistence type="predicted"/>
<organism evidence="3 4">
    <name type="scientific">Streptomyces sviceus (strain ATCC 29083 / DSM 924 / JCM 4929 / NBRC 13980 / NCIMB 11184 / NRRL 5439 / UC 5370)</name>
    <dbReference type="NCBI Taxonomy" id="463191"/>
    <lineage>
        <taxon>Bacteria</taxon>
        <taxon>Bacillati</taxon>
        <taxon>Actinomycetota</taxon>
        <taxon>Actinomycetes</taxon>
        <taxon>Kitasatosporales</taxon>
        <taxon>Streptomycetaceae</taxon>
        <taxon>Streptomyces</taxon>
    </lineage>
</organism>
<evidence type="ECO:0000256" key="1">
    <source>
        <dbReference type="SAM" id="MobiDB-lite"/>
    </source>
</evidence>
<dbReference type="HOGENOM" id="CLU_1546509_0_0_11"/>
<keyword evidence="4" id="KW-1185">Reference proteome</keyword>
<gene>
    <name evidence="3" type="ORF">SSEG_10103</name>
</gene>
<feature type="region of interest" description="Disordered" evidence="1">
    <location>
        <begin position="1"/>
        <end position="37"/>
    </location>
</feature>
<dbReference type="Proteomes" id="UP000002785">
    <property type="component" value="Chromosome"/>
</dbReference>
<evidence type="ECO:0000256" key="2">
    <source>
        <dbReference type="SAM" id="Phobius"/>
    </source>
</evidence>
<feature type="region of interest" description="Disordered" evidence="1">
    <location>
        <begin position="70"/>
        <end position="97"/>
    </location>
</feature>
<feature type="transmembrane region" description="Helical" evidence="2">
    <location>
        <begin position="46"/>
        <end position="69"/>
    </location>
</feature>
<keyword evidence="2" id="KW-0472">Membrane</keyword>
<reference evidence="3" key="1">
    <citation type="submission" date="2009-10" db="EMBL/GenBank/DDBJ databases">
        <title>The genome sequence of Streptomyces sviceus strain ATCC 29083.</title>
        <authorList>
            <consortium name="The Broad Institute Genome Sequencing Platform"/>
            <consortium name="Broad Institute Microbial Sequencing Center"/>
            <person name="Fischbach M."/>
            <person name="Godfrey P."/>
            <person name="Ward D."/>
            <person name="Young S."/>
            <person name="Zeng Q."/>
            <person name="Koehrsen M."/>
            <person name="Alvarado L."/>
            <person name="Berlin A.M."/>
            <person name="Bochicchio J."/>
            <person name="Borenstein D."/>
            <person name="Chapman S.B."/>
            <person name="Chen Z."/>
            <person name="Engels R."/>
            <person name="Freedman E."/>
            <person name="Gellesch M."/>
            <person name="Goldberg J."/>
            <person name="Griggs A."/>
            <person name="Gujja S."/>
            <person name="Heilman E.R."/>
            <person name="Heiman D.I."/>
            <person name="Hepburn T.A."/>
            <person name="Howarth C."/>
            <person name="Jen D."/>
            <person name="Larson L."/>
            <person name="Lewis B."/>
            <person name="Mehta T."/>
            <person name="Park D."/>
            <person name="Pearson M."/>
            <person name="Richards J."/>
            <person name="Roberts A."/>
            <person name="Saif S."/>
            <person name="Shea T.D."/>
            <person name="Shenoy N."/>
            <person name="Sisk P."/>
            <person name="Stolte C."/>
            <person name="Sykes S.N."/>
            <person name="Thomson T."/>
            <person name="Walk T."/>
            <person name="White J."/>
            <person name="Yandava C."/>
            <person name="Straight P."/>
            <person name="Clardy J."/>
            <person name="Hung D."/>
            <person name="Kolter R."/>
            <person name="Mekalanos J."/>
            <person name="Walker S."/>
            <person name="Walsh C.T."/>
            <person name="Wieland-Brown L.C."/>
            <person name="Haas B."/>
            <person name="Nusbaum C."/>
            <person name="Birren B."/>
        </authorList>
    </citation>
    <scope>NUCLEOTIDE SEQUENCE [LARGE SCALE GENOMIC DNA]</scope>
    <source>
        <strain evidence="3">ATCC 29083</strain>
    </source>
</reference>
<keyword evidence="2" id="KW-1133">Transmembrane helix</keyword>
<evidence type="ECO:0000313" key="4">
    <source>
        <dbReference type="Proteomes" id="UP000002785"/>
    </source>
</evidence>
<keyword evidence="2" id="KW-0812">Transmembrane</keyword>
<dbReference type="EMBL" id="CM000951">
    <property type="protein sequence ID" value="EDY60483.1"/>
    <property type="molecule type" value="Genomic_DNA"/>
</dbReference>
<name>B5I5X8_STRX2</name>
<evidence type="ECO:0000313" key="3">
    <source>
        <dbReference type="EMBL" id="EDY60483.1"/>
    </source>
</evidence>
<sequence length="202" mass="21035">MGLTMAESAPRPPVTPPPPGFPPPVPSEVPVPPIPPIPPKKRRTNAIIIGSAAIVIAAIVTTGIVVVGATKGSPDDDDKPPTTTASSIPDEDLVTPAEEPTYGEVEADSFSIDLRTTARQCFGSAGCNVTVEPELTYLGSSGVLDPDAVYEITYEIHGDESGPVIQTAELTNQTSLSYRKSLISTPSASTELSVEITDIQQG</sequence>